<dbReference type="FunFam" id="1.10.340.70:FF:000001">
    <property type="entry name" value="Retrovirus-related Pol polyprotein from transposon gypsy-like Protein"/>
    <property type="match status" value="1"/>
</dbReference>
<evidence type="ECO:0000256" key="7">
    <source>
        <dbReference type="ARBA" id="ARBA00022759"/>
    </source>
</evidence>
<evidence type="ECO:0000256" key="1">
    <source>
        <dbReference type="ARBA" id="ARBA00022670"/>
    </source>
</evidence>
<dbReference type="InterPro" id="IPR056924">
    <property type="entry name" value="SH3_Tf2-1"/>
</dbReference>
<proteinExistence type="predicted"/>
<evidence type="ECO:0000313" key="20">
    <source>
        <dbReference type="Proteomes" id="UP001210211"/>
    </source>
</evidence>
<dbReference type="InterPro" id="IPR012337">
    <property type="entry name" value="RNaseH-like_sf"/>
</dbReference>
<evidence type="ECO:0008006" key="21">
    <source>
        <dbReference type="Google" id="ProtNLM"/>
    </source>
</evidence>
<dbReference type="InterPro" id="IPR016197">
    <property type="entry name" value="Chromo-like_dom_sf"/>
</dbReference>
<dbReference type="PROSITE" id="PS50878">
    <property type="entry name" value="RT_POL"/>
    <property type="match status" value="1"/>
</dbReference>
<evidence type="ECO:0000256" key="14">
    <source>
        <dbReference type="ARBA" id="ARBA00023172"/>
    </source>
</evidence>
<dbReference type="Gene3D" id="3.30.420.10">
    <property type="entry name" value="Ribonuclease H-like superfamily/Ribonuclease H"/>
    <property type="match status" value="1"/>
</dbReference>
<keyword evidence="15" id="KW-0511">Multifunctional enzyme</keyword>
<evidence type="ECO:0000256" key="16">
    <source>
        <dbReference type="SAM" id="MobiDB-lite"/>
    </source>
</evidence>
<dbReference type="InterPro" id="IPR036397">
    <property type="entry name" value="RNaseH_sf"/>
</dbReference>
<keyword evidence="6" id="KW-0064">Aspartyl protease</keyword>
<dbReference type="FunFam" id="3.30.70.270:FF:000115">
    <property type="entry name" value="Polyprotein of retroviral origin, putative"/>
    <property type="match status" value="1"/>
</dbReference>
<dbReference type="GO" id="GO:0006310">
    <property type="term" value="P:DNA recombination"/>
    <property type="evidence" value="ECO:0007669"/>
    <property type="project" value="UniProtKB-KW"/>
</dbReference>
<gene>
    <name evidence="19" type="ORF">LUZ61_007719</name>
</gene>
<evidence type="ECO:0000256" key="9">
    <source>
        <dbReference type="ARBA" id="ARBA00022842"/>
    </source>
</evidence>
<keyword evidence="7" id="KW-0255">Endonuclease</keyword>
<dbReference type="Gene3D" id="3.30.70.270">
    <property type="match status" value="2"/>
</dbReference>
<dbReference type="Proteomes" id="UP001210211">
    <property type="component" value="Unassembled WGS sequence"/>
</dbReference>
<dbReference type="InterPro" id="IPR043502">
    <property type="entry name" value="DNA/RNA_pol_sf"/>
</dbReference>
<dbReference type="GO" id="GO:0004519">
    <property type="term" value="F:endonuclease activity"/>
    <property type="evidence" value="ECO:0007669"/>
    <property type="project" value="UniProtKB-KW"/>
</dbReference>
<dbReference type="Pfam" id="PF08284">
    <property type="entry name" value="RVP_2"/>
    <property type="match status" value="1"/>
</dbReference>
<dbReference type="InterPro" id="IPR000953">
    <property type="entry name" value="Chromo/chromo_shadow_dom"/>
</dbReference>
<evidence type="ECO:0000256" key="3">
    <source>
        <dbReference type="ARBA" id="ARBA00022695"/>
    </source>
</evidence>
<dbReference type="FunFam" id="3.30.420.10:FF:000032">
    <property type="entry name" value="Retrovirus-related Pol polyprotein from transposon 297-like Protein"/>
    <property type="match status" value="1"/>
</dbReference>
<dbReference type="SUPFAM" id="SSF50630">
    <property type="entry name" value="Acid proteases"/>
    <property type="match status" value="1"/>
</dbReference>
<evidence type="ECO:0000256" key="6">
    <source>
        <dbReference type="ARBA" id="ARBA00022750"/>
    </source>
</evidence>
<dbReference type="SMART" id="SM00298">
    <property type="entry name" value="CHROMO"/>
    <property type="match status" value="1"/>
</dbReference>
<dbReference type="SUPFAM" id="SSF54160">
    <property type="entry name" value="Chromo domain-like"/>
    <property type="match status" value="1"/>
</dbReference>
<evidence type="ECO:0000256" key="13">
    <source>
        <dbReference type="ARBA" id="ARBA00023125"/>
    </source>
</evidence>
<keyword evidence="8" id="KW-0378">Hydrolase</keyword>
<name>A0AAD5ZTZ1_9POAL</name>
<evidence type="ECO:0000256" key="2">
    <source>
        <dbReference type="ARBA" id="ARBA00022679"/>
    </source>
</evidence>
<evidence type="ECO:0000259" key="18">
    <source>
        <dbReference type="PROSITE" id="PS50994"/>
    </source>
</evidence>
<dbReference type="CDD" id="cd00303">
    <property type="entry name" value="retropepsin_like"/>
    <property type="match status" value="1"/>
</dbReference>
<dbReference type="InterPro" id="IPR000477">
    <property type="entry name" value="RT_dom"/>
</dbReference>
<dbReference type="InterPro" id="IPR021109">
    <property type="entry name" value="Peptidase_aspartic_dom_sf"/>
</dbReference>
<comment type="caution">
    <text evidence="19">The sequence shown here is derived from an EMBL/GenBank/DDBJ whole genome shotgun (WGS) entry which is preliminary data.</text>
</comment>
<dbReference type="FunFam" id="3.10.20.370:FF:000001">
    <property type="entry name" value="Retrovirus-related Pol polyprotein from transposon 17.6-like protein"/>
    <property type="match status" value="1"/>
</dbReference>
<dbReference type="GO" id="GO:0003964">
    <property type="term" value="F:RNA-directed DNA polymerase activity"/>
    <property type="evidence" value="ECO:0007669"/>
    <property type="project" value="UniProtKB-KW"/>
</dbReference>
<accession>A0AAD5ZTZ1</accession>
<dbReference type="InterPro" id="IPR043128">
    <property type="entry name" value="Rev_trsase/Diguanyl_cyclase"/>
</dbReference>
<dbReference type="GO" id="GO:0006508">
    <property type="term" value="P:proteolysis"/>
    <property type="evidence" value="ECO:0007669"/>
    <property type="project" value="UniProtKB-KW"/>
</dbReference>
<keyword evidence="2" id="KW-0808">Transferase</keyword>
<evidence type="ECO:0000256" key="10">
    <source>
        <dbReference type="ARBA" id="ARBA00022908"/>
    </source>
</evidence>
<dbReference type="Pfam" id="PF00078">
    <property type="entry name" value="RVT_1"/>
    <property type="match status" value="1"/>
</dbReference>
<keyword evidence="4" id="KW-0540">Nuclease</keyword>
<dbReference type="Pfam" id="PF24626">
    <property type="entry name" value="SH3_Tf2-1"/>
    <property type="match status" value="1"/>
</dbReference>
<organism evidence="19 20">
    <name type="scientific">Rhynchospora tenuis</name>
    <dbReference type="NCBI Taxonomy" id="198213"/>
    <lineage>
        <taxon>Eukaryota</taxon>
        <taxon>Viridiplantae</taxon>
        <taxon>Streptophyta</taxon>
        <taxon>Embryophyta</taxon>
        <taxon>Tracheophyta</taxon>
        <taxon>Spermatophyta</taxon>
        <taxon>Magnoliopsida</taxon>
        <taxon>Liliopsida</taxon>
        <taxon>Poales</taxon>
        <taxon>Cyperaceae</taxon>
        <taxon>Cyperoideae</taxon>
        <taxon>Rhynchosporeae</taxon>
        <taxon>Rhynchospora</taxon>
    </lineage>
</organism>
<dbReference type="InterPro" id="IPR045358">
    <property type="entry name" value="Ty3_capsid"/>
</dbReference>
<dbReference type="Pfam" id="PF19259">
    <property type="entry name" value="Ty3_capsid"/>
    <property type="match status" value="1"/>
</dbReference>
<dbReference type="InterPro" id="IPR041577">
    <property type="entry name" value="RT_RNaseH_2"/>
</dbReference>
<evidence type="ECO:0000256" key="11">
    <source>
        <dbReference type="ARBA" id="ARBA00022918"/>
    </source>
</evidence>
<dbReference type="CDD" id="cd09274">
    <property type="entry name" value="RNase_HI_RT_Ty3"/>
    <property type="match status" value="1"/>
</dbReference>
<evidence type="ECO:0000256" key="8">
    <source>
        <dbReference type="ARBA" id="ARBA00022801"/>
    </source>
</evidence>
<keyword evidence="11" id="KW-0695">RNA-directed DNA polymerase</keyword>
<dbReference type="SUPFAM" id="SSF53098">
    <property type="entry name" value="Ribonuclease H-like"/>
    <property type="match status" value="1"/>
</dbReference>
<evidence type="ECO:0000256" key="12">
    <source>
        <dbReference type="ARBA" id="ARBA00022932"/>
    </source>
</evidence>
<evidence type="ECO:0000313" key="19">
    <source>
        <dbReference type="EMBL" id="KAJ3704014.1"/>
    </source>
</evidence>
<evidence type="ECO:0000256" key="4">
    <source>
        <dbReference type="ARBA" id="ARBA00022722"/>
    </source>
</evidence>
<keyword evidence="9" id="KW-0460">Magnesium</keyword>
<dbReference type="InterPro" id="IPR001584">
    <property type="entry name" value="Integrase_cat-core"/>
</dbReference>
<dbReference type="InterPro" id="IPR050951">
    <property type="entry name" value="Retrovirus_Pol_polyprotein"/>
</dbReference>
<keyword evidence="1" id="KW-0645">Protease</keyword>
<dbReference type="Gene3D" id="1.10.340.70">
    <property type="match status" value="1"/>
</dbReference>
<evidence type="ECO:0000259" key="17">
    <source>
        <dbReference type="PROSITE" id="PS50878"/>
    </source>
</evidence>
<dbReference type="Gene3D" id="3.10.20.370">
    <property type="match status" value="1"/>
</dbReference>
<dbReference type="InterPro" id="IPR041588">
    <property type="entry name" value="Integrase_H2C2"/>
</dbReference>
<dbReference type="EMBL" id="JAMRDG010000001">
    <property type="protein sequence ID" value="KAJ3704014.1"/>
    <property type="molecule type" value="Genomic_DNA"/>
</dbReference>
<dbReference type="Pfam" id="PF17921">
    <property type="entry name" value="Integrase_H2C2"/>
    <property type="match status" value="1"/>
</dbReference>
<reference evidence="19 20" key="1">
    <citation type="journal article" date="2022" name="Cell">
        <title>Repeat-based holocentromeres influence genome architecture and karyotype evolution.</title>
        <authorList>
            <person name="Hofstatter P.G."/>
            <person name="Thangavel G."/>
            <person name="Lux T."/>
            <person name="Neumann P."/>
            <person name="Vondrak T."/>
            <person name="Novak P."/>
            <person name="Zhang M."/>
            <person name="Costa L."/>
            <person name="Castellani M."/>
            <person name="Scott A."/>
            <person name="Toegelov H."/>
            <person name="Fuchs J."/>
            <person name="Mata-Sucre Y."/>
            <person name="Dias Y."/>
            <person name="Vanzela A.L.L."/>
            <person name="Huettel B."/>
            <person name="Almeida C.C.S."/>
            <person name="Simkova H."/>
            <person name="Souza G."/>
            <person name="Pedrosa-Harand A."/>
            <person name="Macas J."/>
            <person name="Mayer K.F.X."/>
            <person name="Houben A."/>
            <person name="Marques A."/>
        </authorList>
    </citation>
    <scope>NUCLEOTIDE SEQUENCE [LARGE SCALE GENOMIC DNA]</scope>
    <source>
        <strain evidence="19">RhyTen1mFocal</strain>
    </source>
</reference>
<dbReference type="GO" id="GO:0003677">
    <property type="term" value="F:DNA binding"/>
    <property type="evidence" value="ECO:0007669"/>
    <property type="project" value="UniProtKB-KW"/>
</dbReference>
<dbReference type="SUPFAM" id="SSF56672">
    <property type="entry name" value="DNA/RNA polymerases"/>
    <property type="match status" value="1"/>
</dbReference>
<keyword evidence="5" id="KW-0479">Metal-binding</keyword>
<sequence length="1532" mass="175466">MASTRSGSAAMEEIRSQITQMQAELAKVVKDGEDRSSQLKDQSAATKVMDERMLRIEMMFERLLNDKSSNAGPSTGPSVLGRPPQADMENPFAERHHTPVDPLRRTANTVINLPKLDFPIFNGTDMADWVMKAEYYFEIYQIPHSHKTRLAVLSFVGEPSSWYRNFRLRFENPPWEILIEEMFQRFHTNMQQELIGEFKRLYQSGKVCDYIRLFDNCKARLQHERPYIPNDFYLSAFIEGLKEELRAMLTMLKPQSLNEAYHLATQYECVQDSQFRRLRAPYRPNYQVTLPNQPKETEKQLMLPDKNNKPWVGASTSKDSQYEHRKALNLCHKCNDKWFPGHKCSVKTMHYLMSPDDVPVQEDEPIYEDCTTEMQPDNIEEAVISLFTTNEPQKVKIMKIKGKAGNKDICALLDSGSTHSFVHPDVIHCQSLTISKSNPMAVMVANGNKMVTDLECKAFKFSLQDHEFTKDMRVLDVTGYDLILGLDWLTELGPMWIDWGKGCIAFKRNDKDIHLQVQEELAEVQLCQQVFNLKKEADDGNEVLIAHLFLVKPESHINKSEKLQVADILDKYNAVFQEPSALPPSRTVDHSIPLIPGTSPVSQRPYRYSYFQKLEIEKIIAELLKNNLIQPSASPFASPILLVKKKDGTWRLCVDYRKLNACTIKDKFPIPVIEDLLDELNGAKYFSKIDLRSGYHQIRMQPDDICKTAFRTHDGHYEFTVMPFGLSNAPATFQKLMNQIFKPYLRKFVLVFFDDILVYSPDETSHREHLAKTLDLLQQHQLYAKQSKCEFGMLQLEYLGHLISHQGIATDPIKIEAMLNWPRPKSVKELRGFLGLTGYYRRFIQNYGTISKPLTEQLKKNAFCWNAAAEQAFKTLKQAMTTAPVLAMPDFTKPFIIETDASDMGIGAVLMQEKKPIAFISKSLGVKSQGLSTYEKEFLALLTAVQKWRHYLVGGKFVIRTDQISLRHLLEQRLNNTMQHKGLCKLLGLDYVIEYKKGTDNKVADALSRRISPESSALCNSLAVSELVPTWVEDIKESYIGDNWAQDIIDKLQEGALSPTHYSFQNGILRYKSRICVGTNKNWRDTILKELHDSNLGGHSGILGTYQRLKTLFYWPKLKQTVHDYVQTCHICQMTKGENVQSPGLLHPLPIPPEAWHSISMDFISGLPKSEGRDVILVVVDRLTKYSHFLSLTHPFKASDVAQVFLDTIYKLHGLPANIVSDRDAIFTSRFWKELMSKIGVQLNLSTAYHPQSDGQTERINQCLESYLRSMVFSQQKKWHKWLSLAEWWYNTNYHSSIKTTPFQALYGYPPPQLPLGTPPKSTVETVNHVLKERHQVMLELKQQLMKSQERMKKFADAKRTERQFNVGQWVYLKIQPYRQLSLQGVQNRKLGLKFYGPFEITDKVGSVAYKLKLPAGSQIHPVFHVSQLKARVGSEHPILPNLPLVNPDGQIKAVPEKILGRKLVKKGNGPGVQVLVKWSNGTEEDASWMDYDTLGRQFPQFILEDKELFNRGGVSATAAVDGEQDTVKETV</sequence>
<dbReference type="GO" id="GO:0003887">
    <property type="term" value="F:DNA-directed DNA polymerase activity"/>
    <property type="evidence" value="ECO:0007669"/>
    <property type="project" value="UniProtKB-KW"/>
</dbReference>
<dbReference type="GO" id="GO:0046872">
    <property type="term" value="F:metal ion binding"/>
    <property type="evidence" value="ECO:0007669"/>
    <property type="project" value="UniProtKB-KW"/>
</dbReference>
<keyword evidence="3" id="KW-0548">Nucleotidyltransferase</keyword>
<dbReference type="Gene3D" id="2.40.70.10">
    <property type="entry name" value="Acid Proteases"/>
    <property type="match status" value="1"/>
</dbReference>
<evidence type="ECO:0000256" key="5">
    <source>
        <dbReference type="ARBA" id="ARBA00022723"/>
    </source>
</evidence>
<dbReference type="GO" id="GO:0004190">
    <property type="term" value="F:aspartic-type endopeptidase activity"/>
    <property type="evidence" value="ECO:0007669"/>
    <property type="project" value="UniProtKB-KW"/>
</dbReference>
<feature type="region of interest" description="Disordered" evidence="16">
    <location>
        <begin position="65"/>
        <end position="99"/>
    </location>
</feature>
<dbReference type="Gene3D" id="3.10.10.10">
    <property type="entry name" value="HIV Type 1 Reverse Transcriptase, subunit A, domain 1"/>
    <property type="match status" value="1"/>
</dbReference>
<dbReference type="FunFam" id="3.10.10.10:FF:000007">
    <property type="entry name" value="Retrovirus-related Pol polyprotein from transposon 17.6-like Protein"/>
    <property type="match status" value="1"/>
</dbReference>
<feature type="domain" description="Reverse transcriptase" evidence="17">
    <location>
        <begin position="624"/>
        <end position="803"/>
    </location>
</feature>
<dbReference type="GO" id="GO:0015074">
    <property type="term" value="P:DNA integration"/>
    <property type="evidence" value="ECO:0007669"/>
    <property type="project" value="UniProtKB-KW"/>
</dbReference>
<feature type="domain" description="Integrase catalytic" evidence="18">
    <location>
        <begin position="1149"/>
        <end position="1310"/>
    </location>
</feature>
<protein>
    <recommendedName>
        <fullName evidence="21">Reverse transcriptase</fullName>
    </recommendedName>
</protein>
<dbReference type="Pfam" id="PF17919">
    <property type="entry name" value="RT_RNaseH_2"/>
    <property type="match status" value="1"/>
</dbReference>
<dbReference type="PANTHER" id="PTHR37984">
    <property type="entry name" value="PROTEIN CBG26694"/>
    <property type="match status" value="1"/>
</dbReference>
<dbReference type="PANTHER" id="PTHR37984:SF5">
    <property type="entry name" value="PROTEIN NYNRIN-LIKE"/>
    <property type="match status" value="1"/>
</dbReference>
<keyword evidence="10" id="KW-0229">DNA integration</keyword>
<evidence type="ECO:0000256" key="15">
    <source>
        <dbReference type="ARBA" id="ARBA00023268"/>
    </source>
</evidence>
<dbReference type="CDD" id="cd01647">
    <property type="entry name" value="RT_LTR"/>
    <property type="match status" value="1"/>
</dbReference>
<keyword evidence="20" id="KW-1185">Reference proteome</keyword>
<keyword evidence="13" id="KW-0238">DNA-binding</keyword>
<dbReference type="PROSITE" id="PS50994">
    <property type="entry name" value="INTEGRASE"/>
    <property type="match status" value="1"/>
</dbReference>
<feature type="compositionally biased region" description="Polar residues" evidence="16">
    <location>
        <begin position="66"/>
        <end position="77"/>
    </location>
</feature>
<keyword evidence="12" id="KW-0239">DNA-directed DNA polymerase</keyword>
<keyword evidence="14" id="KW-0233">DNA recombination</keyword>